<dbReference type="InterPro" id="IPR006076">
    <property type="entry name" value="FAD-dep_OxRdtase"/>
</dbReference>
<dbReference type="Proteomes" id="UP000221961">
    <property type="component" value="Chromosome"/>
</dbReference>
<dbReference type="InterPro" id="IPR036188">
    <property type="entry name" value="FAD/NAD-bd_sf"/>
</dbReference>
<sequence>MTGEFVTPWRACPASPRPVLRGERRCATAIVGGGLAGLSVAVALAELDPGHETVLLEAGRIGAGASGRGTGLVGPRVGPPLRRVRRRHGDEVARAAYLASVRAVRRVAERIDRYDIDCAATGGDQLLVGAGATAAELAADTRCALDLDLPVREVAAPTLPPGYDYGVRHGPALTVDPLALTTGLAAVAERGGAVVYEHSPMQAVRSGPPVRLETPEGAVTADRVVFALNAFAGAHGLLGVRVQAAATASLPESALAGLPWLRRGPILEFGTLAPYFRLTPDRRIVLGGGAVRRGVRGDRPLDRRALEAALRRLVPGAPTALSHAWSGPIAMTRDDWPVVGPVAADDTMLIAGGWCGHGLALTAAAGAWLAERIVHGEPVAGTAARLPWERGAAPTLPVPERVLDRYLARVSARAYRRAPRSGEGRRGVRA</sequence>
<dbReference type="GO" id="GO:0005737">
    <property type="term" value="C:cytoplasm"/>
    <property type="evidence" value="ECO:0007669"/>
    <property type="project" value="TreeGrafter"/>
</dbReference>
<protein>
    <submittedName>
        <fullName evidence="2">FAD-dependent oxidoreductase</fullName>
    </submittedName>
</protein>
<evidence type="ECO:0000259" key="1">
    <source>
        <dbReference type="Pfam" id="PF01266"/>
    </source>
</evidence>
<gene>
    <name evidence="2" type="ORF">CRH09_09505</name>
</gene>
<dbReference type="AlphaFoldDB" id="A0A291RFP8"/>
<dbReference type="Gene3D" id="3.30.9.10">
    <property type="entry name" value="D-Amino Acid Oxidase, subunit A, domain 2"/>
    <property type="match status" value="1"/>
</dbReference>
<organism evidence="2 3">
    <name type="scientific">Nocardia terpenica</name>
    <dbReference type="NCBI Taxonomy" id="455432"/>
    <lineage>
        <taxon>Bacteria</taxon>
        <taxon>Bacillati</taxon>
        <taxon>Actinomycetota</taxon>
        <taxon>Actinomycetes</taxon>
        <taxon>Mycobacteriales</taxon>
        <taxon>Nocardiaceae</taxon>
        <taxon>Nocardia</taxon>
    </lineage>
</organism>
<evidence type="ECO:0000313" key="2">
    <source>
        <dbReference type="EMBL" id="ATL66406.1"/>
    </source>
</evidence>
<dbReference type="KEGG" id="ntp:CRH09_09505"/>
<proteinExistence type="predicted"/>
<dbReference type="GeneID" id="88357643"/>
<dbReference type="SUPFAM" id="SSF51905">
    <property type="entry name" value="FAD/NAD(P)-binding domain"/>
    <property type="match status" value="1"/>
</dbReference>
<dbReference type="Gene3D" id="3.50.50.60">
    <property type="entry name" value="FAD/NAD(P)-binding domain"/>
    <property type="match status" value="1"/>
</dbReference>
<dbReference type="RefSeq" id="WP_098693606.1">
    <property type="nucleotide sequence ID" value="NZ_CP023778.1"/>
</dbReference>
<reference evidence="2 3" key="1">
    <citation type="submission" date="2017-10" db="EMBL/GenBank/DDBJ databases">
        <title>Comparative genomics between pathogenic Norcardia.</title>
        <authorList>
            <person name="Zeng L."/>
        </authorList>
    </citation>
    <scope>NUCLEOTIDE SEQUENCE [LARGE SCALE GENOMIC DNA]</scope>
    <source>
        <strain evidence="2 3">NC_YFY_NT001</strain>
    </source>
</reference>
<feature type="domain" description="FAD dependent oxidoreductase" evidence="1">
    <location>
        <begin position="29"/>
        <end position="372"/>
    </location>
</feature>
<dbReference type="Pfam" id="PF01266">
    <property type="entry name" value="DAO"/>
    <property type="match status" value="1"/>
</dbReference>
<dbReference type="EMBL" id="CP023778">
    <property type="protein sequence ID" value="ATL66406.1"/>
    <property type="molecule type" value="Genomic_DNA"/>
</dbReference>
<name>A0A291RFP8_9NOCA</name>
<dbReference type="PANTHER" id="PTHR13847">
    <property type="entry name" value="SARCOSINE DEHYDROGENASE-RELATED"/>
    <property type="match status" value="1"/>
</dbReference>
<evidence type="ECO:0000313" key="3">
    <source>
        <dbReference type="Proteomes" id="UP000221961"/>
    </source>
</evidence>
<dbReference type="PANTHER" id="PTHR13847:SF281">
    <property type="entry name" value="FAD DEPENDENT OXIDOREDUCTASE DOMAIN-CONTAINING PROTEIN"/>
    <property type="match status" value="1"/>
</dbReference>
<accession>A0A291RFP8</accession>